<name>A0A916EA42_9GLOM</name>
<dbReference type="Proteomes" id="UP000684084">
    <property type="component" value="Unassembled WGS sequence"/>
</dbReference>
<organism evidence="3 4">
    <name type="scientific">Rhizophagus irregularis</name>
    <dbReference type="NCBI Taxonomy" id="588596"/>
    <lineage>
        <taxon>Eukaryota</taxon>
        <taxon>Fungi</taxon>
        <taxon>Fungi incertae sedis</taxon>
        <taxon>Mucoromycota</taxon>
        <taxon>Glomeromycotina</taxon>
        <taxon>Glomeromycetes</taxon>
        <taxon>Glomerales</taxon>
        <taxon>Glomeraceae</taxon>
        <taxon>Rhizophagus</taxon>
    </lineage>
</organism>
<dbReference type="Pfam" id="PF00651">
    <property type="entry name" value="BTB"/>
    <property type="match status" value="1"/>
</dbReference>
<dbReference type="InterPro" id="IPR006571">
    <property type="entry name" value="TLDc_dom"/>
</dbReference>
<dbReference type="PROSITE" id="PS51886">
    <property type="entry name" value="TLDC"/>
    <property type="match status" value="1"/>
</dbReference>
<feature type="domain" description="BTB" evidence="1">
    <location>
        <begin position="45"/>
        <end position="114"/>
    </location>
</feature>
<dbReference type="InterPro" id="IPR000210">
    <property type="entry name" value="BTB/POZ_dom"/>
</dbReference>
<dbReference type="Pfam" id="PF07534">
    <property type="entry name" value="TLD"/>
    <property type="match status" value="1"/>
</dbReference>
<dbReference type="EMBL" id="CAGKOT010000022">
    <property type="protein sequence ID" value="CAB5366416.1"/>
    <property type="molecule type" value="Genomic_DNA"/>
</dbReference>
<evidence type="ECO:0000313" key="4">
    <source>
        <dbReference type="Proteomes" id="UP000684084"/>
    </source>
</evidence>
<proteinExistence type="predicted"/>
<dbReference type="CDD" id="cd18186">
    <property type="entry name" value="BTB_POZ_ZBTB_KLHL-like"/>
    <property type="match status" value="1"/>
</dbReference>
<sequence length="521" mass="61216">MEGDTLESLSRLSIDLLEFLYKEDYQRLLNIADSFPEYYCRENQFDVIVKIDGEDCYCNSDILSSRSSYFRTALSHDYVVKKGSYIILEEPSISPDTFKTMLKFFYRGGINLNNLDGELCISLLKAAEHFRLEELIEELQRHIIHNKTTWLQFNFIRVINGVFVEDGDERIRHHLIHKVNDNPWYLLKSDELKILKSSCFISVMDDECFYVNQGTVWDILIRWGIQQSPTLRLGVPNWTYEDWMTLKEAIKELIPHIKFSKVSRNDYYGKILPYNKVLSTKEQNLNDEVLLCYLDKDVLTSNSKLLRQVFLDDSSIINHFHANIILQWITEGREERETFSSYPKIKKSFFDFFCFKKNSNHNRSFTPTPSIKYRFNLLFSRCRDGFPTEEYHKKCDNLPNTLVVAKIHDSTSIIGGYAPRGLDLGFLTLYTTAIDSSFLFNFKTGEPLIEKTIQCKMRKDRDIESEYIPYLWVGPRFGAKDLAIDLHKMKATSIPQYYDKPIHDVKEFNVDDVEVFQVVEY</sequence>
<comment type="caution">
    <text evidence="3">The sequence shown here is derived from an EMBL/GenBank/DDBJ whole genome shotgun (WGS) entry which is preliminary data.</text>
</comment>
<evidence type="ECO:0000313" key="3">
    <source>
        <dbReference type="EMBL" id="CAB5366416.1"/>
    </source>
</evidence>
<accession>A0A916EA42</accession>
<evidence type="ECO:0000259" key="2">
    <source>
        <dbReference type="PROSITE" id="PS51886"/>
    </source>
</evidence>
<dbReference type="VEuPathDB" id="FungiDB:RhiirFUN_015817"/>
<dbReference type="OrthoDB" id="2378754at2759"/>
<evidence type="ECO:0008006" key="5">
    <source>
        <dbReference type="Google" id="ProtNLM"/>
    </source>
</evidence>
<dbReference type="PROSITE" id="PS50097">
    <property type="entry name" value="BTB"/>
    <property type="match status" value="1"/>
</dbReference>
<evidence type="ECO:0000259" key="1">
    <source>
        <dbReference type="PROSITE" id="PS50097"/>
    </source>
</evidence>
<reference evidence="3" key="1">
    <citation type="submission" date="2020-05" db="EMBL/GenBank/DDBJ databases">
        <authorList>
            <person name="Rincon C."/>
            <person name="Sanders R I."/>
            <person name="Robbins C."/>
            <person name="Chaturvedi A."/>
        </authorList>
    </citation>
    <scope>NUCLEOTIDE SEQUENCE</scope>
    <source>
        <strain evidence="3">CHB12</strain>
    </source>
</reference>
<feature type="domain" description="TLDc" evidence="2">
    <location>
        <begin position="352"/>
        <end position="519"/>
    </location>
</feature>
<gene>
    <name evidence="3" type="ORF">CHRIB12_LOCUS10845</name>
</gene>
<dbReference type="AlphaFoldDB" id="A0A916EA42"/>
<dbReference type="SMART" id="SM00225">
    <property type="entry name" value="BTB"/>
    <property type="match status" value="1"/>
</dbReference>
<dbReference type="PANTHER" id="PTHR24413">
    <property type="entry name" value="SPECKLE-TYPE POZ PROTEIN"/>
    <property type="match status" value="1"/>
</dbReference>
<protein>
    <recommendedName>
        <fullName evidence="5">BTB domain-containing protein</fullName>
    </recommendedName>
</protein>